<dbReference type="Proteomes" id="UP001058074">
    <property type="component" value="Unassembled WGS sequence"/>
</dbReference>
<reference evidence="1" key="1">
    <citation type="journal article" date="2025" name="Int. J. Syst. Evol. Microbiol.">
        <title>Inconstantimicrobium mannanitabidum sp. nov., a novel member of the family Clostridiaceae isolated from anoxic soil under the treatment of reductive soil disinfestation.</title>
        <authorList>
            <person name="Ueki A."/>
            <person name="Tonouchi A."/>
            <person name="Honma S."/>
            <person name="Kaku N."/>
            <person name="Ueki K."/>
        </authorList>
    </citation>
    <scope>NUCLEOTIDE SEQUENCE</scope>
    <source>
        <strain evidence="1">TW13</strain>
    </source>
</reference>
<accession>A0ACB5RI61</accession>
<sequence length="379" mass="43642">MFGHTYLEDSAYEYLKKYDTFNFEEFWNNVTKEDVLRVINKRKHTDEDFLILISEKAEECLEEMAQKAHALTMQHFGKAVMLYTPMYIANYCINRCAYCGYNHDNIIARKQLTMEEIAEEAKAISSEGFKQILFLTGESPKDTPVSYIVEATKTLKKYFPSIAIEIYPMDEEDYRKVVKEGVDSLSVYQEVYDEEIYNKVHLGGPKKDFRYRLETPERAIKAGVRTVNIGALLGLNNWRIEMFKEIMHGYYLRKNFPAADVGFSFSRIRPCVGGFDHIQEVTDKNIVQAIVAARIMFPNSVLNISTREAEGFRDRLIPLGINKISAGVSTAVGGHTKDKENTGESQFDTNDKRTTVQMKEMIKGLGYQPIFKDWESFVD</sequence>
<proteinExistence type="predicted"/>
<organism evidence="1 2">
    <name type="scientific">Inconstantimicrobium mannanitabidum</name>
    <dbReference type="NCBI Taxonomy" id="1604901"/>
    <lineage>
        <taxon>Bacteria</taxon>
        <taxon>Bacillati</taxon>
        <taxon>Bacillota</taxon>
        <taxon>Clostridia</taxon>
        <taxon>Eubacteriales</taxon>
        <taxon>Clostridiaceae</taxon>
        <taxon>Inconstantimicrobium</taxon>
    </lineage>
</organism>
<protein>
    <submittedName>
        <fullName evidence="1">Thiamine biosynthesis protein ThiH</fullName>
    </submittedName>
</protein>
<comment type="caution">
    <text evidence="1">The sequence shown here is derived from an EMBL/GenBank/DDBJ whole genome shotgun (WGS) entry which is preliminary data.</text>
</comment>
<evidence type="ECO:0000313" key="2">
    <source>
        <dbReference type="Proteomes" id="UP001058074"/>
    </source>
</evidence>
<name>A0ACB5RI61_9CLOT</name>
<dbReference type="EMBL" id="BROD01000001">
    <property type="protein sequence ID" value="GKX68777.1"/>
    <property type="molecule type" value="Genomic_DNA"/>
</dbReference>
<gene>
    <name evidence="1" type="primary">thiH_2</name>
    <name evidence="1" type="ORF">rsdtw13_40350</name>
</gene>
<keyword evidence="2" id="KW-1185">Reference proteome</keyword>
<evidence type="ECO:0000313" key="1">
    <source>
        <dbReference type="EMBL" id="GKX68777.1"/>
    </source>
</evidence>